<evidence type="ECO:0000256" key="4">
    <source>
        <dbReference type="ARBA" id="ARBA00023136"/>
    </source>
</evidence>
<evidence type="ECO:0000259" key="6">
    <source>
        <dbReference type="PROSITE" id="PS50850"/>
    </source>
</evidence>
<gene>
    <name evidence="7" type="ORF">GCM10009129_09440</name>
</gene>
<evidence type="ECO:0000313" key="8">
    <source>
        <dbReference type="Proteomes" id="UP001501787"/>
    </source>
</evidence>
<dbReference type="InterPro" id="IPR020846">
    <property type="entry name" value="MFS_dom"/>
</dbReference>
<feature type="transmembrane region" description="Helical" evidence="5">
    <location>
        <begin position="109"/>
        <end position="129"/>
    </location>
</feature>
<feature type="transmembrane region" description="Helical" evidence="5">
    <location>
        <begin position="346"/>
        <end position="365"/>
    </location>
</feature>
<dbReference type="PANTHER" id="PTHR23521">
    <property type="entry name" value="TRANSPORTER MFS SUPERFAMILY"/>
    <property type="match status" value="1"/>
</dbReference>
<comment type="caution">
    <text evidence="7">The sequence shown here is derived from an EMBL/GenBank/DDBJ whole genome shotgun (WGS) entry which is preliminary data.</text>
</comment>
<evidence type="ECO:0000256" key="1">
    <source>
        <dbReference type="ARBA" id="ARBA00004141"/>
    </source>
</evidence>
<proteinExistence type="predicted"/>
<dbReference type="EMBL" id="BAAAFR010000001">
    <property type="protein sequence ID" value="GAA0314265.1"/>
    <property type="molecule type" value="Genomic_DNA"/>
</dbReference>
<dbReference type="Gene3D" id="1.20.1250.20">
    <property type="entry name" value="MFS general substrate transporter like domains"/>
    <property type="match status" value="1"/>
</dbReference>
<accession>A0ABP3FFS8</accession>
<feature type="transmembrane region" description="Helical" evidence="5">
    <location>
        <begin position="82"/>
        <end position="103"/>
    </location>
</feature>
<sequence length="410" mass="42680">MLSTSFAKTSKSTSAAPASLALALGMITISVNVHNPLYALYASNDGYGVLATTIAFSCYVLGVIPVLLALGGLSDRLGRRTVMLVALILSTIATVIMLFYPYIRALAVARLLLGIGTALMSCTATVYMIELFGQRAQTQATAWVTASTSVGFGLGPMLTTLCLLVYPTDAPASFFALLGGLLLSIVLVLRLPETAKLNTANSTKGNAATPMLRLPYFNKTTVWYGCGILLCWSTTGLVLSVIPSVLNTHGLAEYAGFASMLAISCGLLFQPLARRLSPMAASTLGLSILLPAYALLAWGALSGQFVAVMVAALLTSSCGYGLVYLGGLSGVMASAPHAPARASAGYFLLAYIGLSVPVIMMGLLVDSLGMTLAFVVFGGFLLTGLLLLWATQKTVIRAAEPVTVMEAATT</sequence>
<feature type="transmembrane region" description="Helical" evidence="5">
    <location>
        <begin position="371"/>
        <end position="390"/>
    </location>
</feature>
<keyword evidence="8" id="KW-1185">Reference proteome</keyword>
<dbReference type="PROSITE" id="PS00216">
    <property type="entry name" value="SUGAR_TRANSPORT_1"/>
    <property type="match status" value="1"/>
</dbReference>
<feature type="domain" description="Major facilitator superfamily (MFS) profile" evidence="6">
    <location>
        <begin position="1"/>
        <end position="396"/>
    </location>
</feature>
<feature type="transmembrane region" description="Helical" evidence="5">
    <location>
        <begin position="254"/>
        <end position="273"/>
    </location>
</feature>
<evidence type="ECO:0000256" key="2">
    <source>
        <dbReference type="ARBA" id="ARBA00022692"/>
    </source>
</evidence>
<feature type="transmembrane region" description="Helical" evidence="5">
    <location>
        <begin position="172"/>
        <end position="191"/>
    </location>
</feature>
<dbReference type="InterPro" id="IPR005829">
    <property type="entry name" value="Sugar_transporter_CS"/>
</dbReference>
<dbReference type="Proteomes" id="UP001501787">
    <property type="component" value="Unassembled WGS sequence"/>
</dbReference>
<protein>
    <submittedName>
        <fullName evidence="7">MFS transporter</fullName>
    </submittedName>
</protein>
<feature type="transmembrane region" description="Helical" evidence="5">
    <location>
        <begin position="221"/>
        <end position="242"/>
    </location>
</feature>
<organism evidence="7 8">
    <name type="scientific">Psychrobacter aestuarii</name>
    <dbReference type="NCBI Taxonomy" id="556327"/>
    <lineage>
        <taxon>Bacteria</taxon>
        <taxon>Pseudomonadati</taxon>
        <taxon>Pseudomonadota</taxon>
        <taxon>Gammaproteobacteria</taxon>
        <taxon>Moraxellales</taxon>
        <taxon>Moraxellaceae</taxon>
        <taxon>Psychrobacter</taxon>
    </lineage>
</organism>
<dbReference type="SUPFAM" id="SSF103473">
    <property type="entry name" value="MFS general substrate transporter"/>
    <property type="match status" value="1"/>
</dbReference>
<dbReference type="InterPro" id="IPR036259">
    <property type="entry name" value="MFS_trans_sf"/>
</dbReference>
<reference evidence="8" key="1">
    <citation type="journal article" date="2019" name="Int. J. Syst. Evol. Microbiol.">
        <title>The Global Catalogue of Microorganisms (GCM) 10K type strain sequencing project: providing services to taxonomists for standard genome sequencing and annotation.</title>
        <authorList>
            <consortium name="The Broad Institute Genomics Platform"/>
            <consortium name="The Broad Institute Genome Sequencing Center for Infectious Disease"/>
            <person name="Wu L."/>
            <person name="Ma J."/>
        </authorList>
    </citation>
    <scope>NUCLEOTIDE SEQUENCE [LARGE SCALE GENOMIC DNA]</scope>
    <source>
        <strain evidence="8">JCM 16343</strain>
    </source>
</reference>
<dbReference type="PANTHER" id="PTHR23521:SF3">
    <property type="entry name" value="MFS TRANSPORTER"/>
    <property type="match status" value="1"/>
</dbReference>
<feature type="transmembrane region" description="Helical" evidence="5">
    <location>
        <begin position="305"/>
        <end position="325"/>
    </location>
</feature>
<keyword evidence="4 5" id="KW-0472">Membrane</keyword>
<dbReference type="PROSITE" id="PS50850">
    <property type="entry name" value="MFS"/>
    <property type="match status" value="1"/>
</dbReference>
<evidence type="ECO:0000313" key="7">
    <source>
        <dbReference type="EMBL" id="GAA0314265.1"/>
    </source>
</evidence>
<feature type="transmembrane region" description="Helical" evidence="5">
    <location>
        <begin position="20"/>
        <end position="41"/>
    </location>
</feature>
<keyword evidence="2 5" id="KW-0812">Transmembrane</keyword>
<comment type="subcellular location">
    <subcellularLocation>
        <location evidence="1">Membrane</location>
        <topology evidence="1">Multi-pass membrane protein</topology>
    </subcellularLocation>
</comment>
<evidence type="ECO:0000256" key="3">
    <source>
        <dbReference type="ARBA" id="ARBA00022989"/>
    </source>
</evidence>
<feature type="transmembrane region" description="Helical" evidence="5">
    <location>
        <begin position="47"/>
        <end position="70"/>
    </location>
</feature>
<dbReference type="InterPro" id="IPR011701">
    <property type="entry name" value="MFS"/>
</dbReference>
<feature type="transmembrane region" description="Helical" evidence="5">
    <location>
        <begin position="141"/>
        <end position="166"/>
    </location>
</feature>
<dbReference type="Pfam" id="PF07690">
    <property type="entry name" value="MFS_1"/>
    <property type="match status" value="1"/>
</dbReference>
<name>A0ABP3FFS8_9GAMM</name>
<evidence type="ECO:0000256" key="5">
    <source>
        <dbReference type="SAM" id="Phobius"/>
    </source>
</evidence>
<feature type="transmembrane region" description="Helical" evidence="5">
    <location>
        <begin position="280"/>
        <end position="299"/>
    </location>
</feature>
<dbReference type="RefSeq" id="WP_201503587.1">
    <property type="nucleotide sequence ID" value="NZ_BAAAFR010000001.1"/>
</dbReference>
<keyword evidence="3 5" id="KW-1133">Transmembrane helix</keyword>